<gene>
    <name evidence="2" type="ORF">MCHLO_00400</name>
</gene>
<dbReference type="Proteomes" id="UP000815677">
    <property type="component" value="Unassembled WGS sequence"/>
</dbReference>
<reference evidence="2" key="1">
    <citation type="submission" date="2014-09" db="EMBL/GenBank/DDBJ databases">
        <title>Genome sequence of the luminous mushroom Mycena chlorophos for searching fungal bioluminescence genes.</title>
        <authorList>
            <person name="Tanaka Y."/>
            <person name="Kasuga D."/>
            <person name="Oba Y."/>
            <person name="Hase S."/>
            <person name="Sato K."/>
            <person name="Oba Y."/>
            <person name="Sakakibara Y."/>
        </authorList>
    </citation>
    <scope>NUCLEOTIDE SEQUENCE</scope>
</reference>
<name>A0ABQ0KUU0_MYCCL</name>
<evidence type="ECO:0000256" key="1">
    <source>
        <dbReference type="SAM" id="MobiDB-lite"/>
    </source>
</evidence>
<evidence type="ECO:0008006" key="4">
    <source>
        <dbReference type="Google" id="ProtNLM"/>
    </source>
</evidence>
<dbReference type="EMBL" id="DF838208">
    <property type="protein sequence ID" value="GAT42696.1"/>
    <property type="molecule type" value="Genomic_DNA"/>
</dbReference>
<protein>
    <recommendedName>
        <fullName evidence="4">Hydrophobin</fullName>
    </recommendedName>
</protein>
<dbReference type="PANTHER" id="PTHR37475">
    <property type="entry name" value="ZYGOTE-SPECIFIC CLASS V COPY B GENE PROTEIN"/>
    <property type="match status" value="1"/>
</dbReference>
<accession>A0ABQ0KUU0</accession>
<proteinExistence type="predicted"/>
<sequence length="184" mass="19072">MRLPHHEAHSQAFSLSCCWLEFSKPDQALGLHNFTSISASASRLYLKEAPMGTSPHKKAHSPGIASRFAPQPPTQTTMNPTKALTALVVAALASTVQAGPLAYGICQTGCNTVAVACYAGAGLTFGTVVAAAAAPAAALACNTALGTCSAAKKTKSKAESRKKVYEYVLCLSSKSKIVCYTTCC</sequence>
<keyword evidence="3" id="KW-1185">Reference proteome</keyword>
<evidence type="ECO:0000313" key="3">
    <source>
        <dbReference type="Proteomes" id="UP000815677"/>
    </source>
</evidence>
<evidence type="ECO:0000313" key="2">
    <source>
        <dbReference type="EMBL" id="GAT42696.1"/>
    </source>
</evidence>
<feature type="region of interest" description="Disordered" evidence="1">
    <location>
        <begin position="52"/>
        <end position="76"/>
    </location>
</feature>
<organism evidence="2 3">
    <name type="scientific">Mycena chlorophos</name>
    <name type="common">Agaric fungus</name>
    <name type="synonym">Agaricus chlorophos</name>
    <dbReference type="NCBI Taxonomy" id="658473"/>
    <lineage>
        <taxon>Eukaryota</taxon>
        <taxon>Fungi</taxon>
        <taxon>Dikarya</taxon>
        <taxon>Basidiomycota</taxon>
        <taxon>Agaricomycotina</taxon>
        <taxon>Agaricomycetes</taxon>
        <taxon>Agaricomycetidae</taxon>
        <taxon>Agaricales</taxon>
        <taxon>Marasmiineae</taxon>
        <taxon>Mycenaceae</taxon>
        <taxon>Mycena</taxon>
    </lineage>
</organism>
<dbReference type="PANTHER" id="PTHR37475:SF1">
    <property type="entry name" value="ZYGOTE-SPECIFIC PROTEIN"/>
    <property type="match status" value="1"/>
</dbReference>